<reference evidence="1 2" key="1">
    <citation type="submission" date="2016-10" db="EMBL/GenBank/DDBJ databases">
        <title>Comparative genome analysis of multiple Pseudomonas spp. focuses on biocontrol and plant growth promoting traits.</title>
        <authorList>
            <person name="Tao X.-Y."/>
            <person name="Taylor C.G."/>
        </authorList>
    </citation>
    <scope>NUCLEOTIDE SEQUENCE [LARGE SCALE GENOMIC DNA]</scope>
    <source>
        <strain evidence="1 2">2F9</strain>
    </source>
</reference>
<dbReference type="AlphaFoldDB" id="A0A423NHK2"/>
<evidence type="ECO:0000313" key="2">
    <source>
        <dbReference type="Proteomes" id="UP000283650"/>
    </source>
</evidence>
<proteinExistence type="predicted"/>
<comment type="caution">
    <text evidence="1">The sequence shown here is derived from an EMBL/GenBank/DDBJ whole genome shotgun (WGS) entry which is preliminary data.</text>
</comment>
<dbReference type="Proteomes" id="UP000283650">
    <property type="component" value="Unassembled WGS sequence"/>
</dbReference>
<name>A0A423NHK2_PSEFL</name>
<dbReference type="EMBL" id="MOBY01000002">
    <property type="protein sequence ID" value="RON97735.1"/>
    <property type="molecule type" value="Genomic_DNA"/>
</dbReference>
<gene>
    <name evidence="1" type="ORF">BK672_03600</name>
</gene>
<evidence type="ECO:0000313" key="1">
    <source>
        <dbReference type="EMBL" id="RON97735.1"/>
    </source>
</evidence>
<protein>
    <submittedName>
        <fullName evidence="1">Uncharacterized protein</fullName>
    </submittedName>
</protein>
<sequence>MSSNANAGTDTDDYICTIERVSQATGDVGSTYELLNKVFVGRQFTVDRASGVTIGTLKNSLNSKPKVIDPGSSENSFKVVSAITASQKFPGTLVTALNVMEFVDGEKKPFNYMINDEVYFGTCVSF</sequence>
<accession>A0A423NHK2</accession>
<organism evidence="1 2">
    <name type="scientific">Pseudomonas fluorescens</name>
    <dbReference type="NCBI Taxonomy" id="294"/>
    <lineage>
        <taxon>Bacteria</taxon>
        <taxon>Pseudomonadati</taxon>
        <taxon>Pseudomonadota</taxon>
        <taxon>Gammaproteobacteria</taxon>
        <taxon>Pseudomonadales</taxon>
        <taxon>Pseudomonadaceae</taxon>
        <taxon>Pseudomonas</taxon>
    </lineage>
</organism>